<feature type="compositionally biased region" description="Basic and acidic residues" evidence="12">
    <location>
        <begin position="1091"/>
        <end position="1105"/>
    </location>
</feature>
<dbReference type="GO" id="GO:0006227">
    <property type="term" value="P:dUDP biosynthetic process"/>
    <property type="evidence" value="ECO:0007669"/>
    <property type="project" value="TreeGrafter"/>
</dbReference>
<dbReference type="NCBIfam" id="TIGR00041">
    <property type="entry name" value="DTMP_kinase"/>
    <property type="match status" value="1"/>
</dbReference>
<feature type="transmembrane region" description="Helical" evidence="13">
    <location>
        <begin position="57"/>
        <end position="79"/>
    </location>
</feature>
<dbReference type="InterPro" id="IPR027417">
    <property type="entry name" value="P-loop_NTPase"/>
</dbReference>
<comment type="catalytic activity">
    <reaction evidence="9 11">
        <text>dTMP + ATP = dTDP + ADP</text>
        <dbReference type="Rhea" id="RHEA:13517"/>
        <dbReference type="ChEBI" id="CHEBI:30616"/>
        <dbReference type="ChEBI" id="CHEBI:58369"/>
        <dbReference type="ChEBI" id="CHEBI:63528"/>
        <dbReference type="ChEBI" id="CHEBI:456216"/>
        <dbReference type="EC" id="2.7.4.9"/>
    </reaction>
</comment>
<keyword evidence="13" id="KW-0812">Transmembrane</keyword>
<feature type="binding site" evidence="11">
    <location>
        <begin position="534"/>
        <end position="541"/>
    </location>
    <ligand>
        <name>ATP</name>
        <dbReference type="ChEBI" id="CHEBI:30616"/>
    </ligand>
</feature>
<keyword evidence="13" id="KW-1133">Transmembrane helix</keyword>
<proteinExistence type="inferred from homology"/>
<dbReference type="AlphaFoldDB" id="A0A646KN47"/>
<dbReference type="HAMAP" id="MF_00165">
    <property type="entry name" value="Thymidylate_kinase"/>
    <property type="match status" value="1"/>
</dbReference>
<organism evidence="15 16">
    <name type="scientific">Streptomyces jumonjinensis</name>
    <dbReference type="NCBI Taxonomy" id="1945"/>
    <lineage>
        <taxon>Bacteria</taxon>
        <taxon>Bacillati</taxon>
        <taxon>Actinomycetota</taxon>
        <taxon>Actinomycetes</taxon>
        <taxon>Kitasatosporales</taxon>
        <taxon>Streptomycetaceae</taxon>
        <taxon>Streptomyces</taxon>
    </lineage>
</organism>
<evidence type="ECO:0000256" key="5">
    <source>
        <dbReference type="ARBA" id="ARBA00022727"/>
    </source>
</evidence>
<accession>A0A646KN47</accession>
<keyword evidence="8 11" id="KW-0067">ATP-binding</keyword>
<evidence type="ECO:0000256" key="13">
    <source>
        <dbReference type="SAM" id="Phobius"/>
    </source>
</evidence>
<dbReference type="GO" id="GO:0005524">
    <property type="term" value="F:ATP binding"/>
    <property type="evidence" value="ECO:0007669"/>
    <property type="project" value="UniProtKB-UniRule"/>
</dbReference>
<evidence type="ECO:0000256" key="8">
    <source>
        <dbReference type="ARBA" id="ARBA00022840"/>
    </source>
</evidence>
<dbReference type="SUPFAM" id="SSF52540">
    <property type="entry name" value="P-loop containing nucleoside triphosphate hydrolases"/>
    <property type="match status" value="1"/>
</dbReference>
<evidence type="ECO:0000256" key="4">
    <source>
        <dbReference type="ARBA" id="ARBA00022679"/>
    </source>
</evidence>
<dbReference type="PROSITE" id="PS01331">
    <property type="entry name" value="THYMIDYLATE_KINASE"/>
    <property type="match status" value="1"/>
</dbReference>
<feature type="transmembrane region" description="Helical" evidence="13">
    <location>
        <begin position="438"/>
        <end position="458"/>
    </location>
</feature>
<dbReference type="GO" id="GO:0004798">
    <property type="term" value="F:dTMP kinase activity"/>
    <property type="evidence" value="ECO:0007669"/>
    <property type="project" value="UniProtKB-UniRule"/>
</dbReference>
<feature type="transmembrane region" description="Helical" evidence="13">
    <location>
        <begin position="211"/>
        <end position="233"/>
    </location>
</feature>
<evidence type="ECO:0000259" key="14">
    <source>
        <dbReference type="Pfam" id="PF02223"/>
    </source>
</evidence>
<feature type="transmembrane region" description="Helical" evidence="13">
    <location>
        <begin position="91"/>
        <end position="119"/>
    </location>
</feature>
<feature type="compositionally biased region" description="Basic and acidic residues" evidence="12">
    <location>
        <begin position="978"/>
        <end position="996"/>
    </location>
</feature>
<protein>
    <recommendedName>
        <fullName evidence="3 11">Thymidylate kinase</fullName>
        <ecNumber evidence="2 11">2.7.4.9</ecNumber>
    </recommendedName>
    <alternativeName>
        <fullName evidence="11">dTMP kinase</fullName>
    </alternativeName>
</protein>
<dbReference type="FunFam" id="3.40.50.300:FF:000225">
    <property type="entry name" value="Thymidylate kinase"/>
    <property type="match status" value="1"/>
</dbReference>
<dbReference type="InterPro" id="IPR018094">
    <property type="entry name" value="Thymidylate_kinase"/>
</dbReference>
<dbReference type="Pfam" id="PF02223">
    <property type="entry name" value="Thymidylate_kin"/>
    <property type="match status" value="1"/>
</dbReference>
<dbReference type="GO" id="GO:0005829">
    <property type="term" value="C:cytosol"/>
    <property type="evidence" value="ECO:0007669"/>
    <property type="project" value="TreeGrafter"/>
</dbReference>
<dbReference type="CDD" id="cd01672">
    <property type="entry name" value="TMPK"/>
    <property type="match status" value="1"/>
</dbReference>
<dbReference type="EMBL" id="VCLA01000170">
    <property type="protein sequence ID" value="MQT03510.1"/>
    <property type="molecule type" value="Genomic_DNA"/>
</dbReference>
<evidence type="ECO:0000313" key="16">
    <source>
        <dbReference type="Proteomes" id="UP000419138"/>
    </source>
</evidence>
<evidence type="ECO:0000313" key="15">
    <source>
        <dbReference type="EMBL" id="MQT03510.1"/>
    </source>
</evidence>
<dbReference type="InterPro" id="IPR039430">
    <property type="entry name" value="Thymidylate_kin-like_dom"/>
</dbReference>
<reference evidence="15 16" key="1">
    <citation type="submission" date="2019-05" db="EMBL/GenBank/DDBJ databases">
        <title>Comparative genomics and metabolomics analyses of clavulanic acid producing Streptomyces species provides insight into specialized metabolism and evolution of beta-lactam biosynthetic gene clusters.</title>
        <authorList>
            <person name="Moore M.A."/>
            <person name="Cruz-Morales P."/>
            <person name="Barona Gomez F."/>
            <person name="Kapil T."/>
        </authorList>
    </citation>
    <scope>NUCLEOTIDE SEQUENCE [LARGE SCALE GENOMIC DNA]</scope>
    <source>
        <strain evidence="15 16">NRRL 5741</strain>
    </source>
</reference>
<feature type="compositionally biased region" description="Basic and acidic residues" evidence="12">
    <location>
        <begin position="1028"/>
        <end position="1074"/>
    </location>
</feature>
<evidence type="ECO:0000256" key="10">
    <source>
        <dbReference type="ARBA" id="ARBA00057735"/>
    </source>
</evidence>
<evidence type="ECO:0000256" key="6">
    <source>
        <dbReference type="ARBA" id="ARBA00022741"/>
    </source>
</evidence>
<dbReference type="Gene3D" id="3.40.50.300">
    <property type="entry name" value="P-loop containing nucleotide triphosphate hydrolases"/>
    <property type="match status" value="1"/>
</dbReference>
<feature type="region of interest" description="Disordered" evidence="12">
    <location>
        <begin position="1"/>
        <end position="28"/>
    </location>
</feature>
<feature type="transmembrane region" description="Helical" evidence="13">
    <location>
        <begin position="311"/>
        <end position="335"/>
    </location>
</feature>
<dbReference type="RefSeq" id="WP_153524999.1">
    <property type="nucleotide sequence ID" value="NZ_VCLA01000170.1"/>
</dbReference>
<feature type="region of interest" description="Disordered" evidence="12">
    <location>
        <begin position="884"/>
        <end position="1105"/>
    </location>
</feature>
<keyword evidence="13" id="KW-0472">Membrane</keyword>
<feature type="compositionally biased region" description="Low complexity" evidence="12">
    <location>
        <begin position="944"/>
        <end position="961"/>
    </location>
</feature>
<evidence type="ECO:0000256" key="9">
    <source>
        <dbReference type="ARBA" id="ARBA00048743"/>
    </source>
</evidence>
<dbReference type="Gene3D" id="1.20.1250.20">
    <property type="entry name" value="MFS general substrate transporter like domains"/>
    <property type="match status" value="1"/>
</dbReference>
<dbReference type="PANTHER" id="PTHR10344">
    <property type="entry name" value="THYMIDYLATE KINASE"/>
    <property type="match status" value="1"/>
</dbReference>
<feature type="region of interest" description="Disordered" evidence="12">
    <location>
        <begin position="279"/>
        <end position="303"/>
    </location>
</feature>
<keyword evidence="4 11" id="KW-0808">Transferase</keyword>
<evidence type="ECO:0000256" key="12">
    <source>
        <dbReference type="SAM" id="MobiDB-lite"/>
    </source>
</evidence>
<feature type="transmembrane region" description="Helical" evidence="13">
    <location>
        <begin position="398"/>
        <end position="417"/>
    </location>
</feature>
<feature type="domain" description="Thymidylate kinase-like" evidence="14">
    <location>
        <begin position="532"/>
        <end position="716"/>
    </location>
</feature>
<dbReference type="GO" id="GO:0006233">
    <property type="term" value="P:dTDP biosynthetic process"/>
    <property type="evidence" value="ECO:0007669"/>
    <property type="project" value="InterPro"/>
</dbReference>
<name>A0A646KN47_STRJU</name>
<gene>
    <name evidence="11" type="primary">tmk</name>
    <name evidence="15" type="ORF">FF041_26010</name>
</gene>
<evidence type="ECO:0000256" key="3">
    <source>
        <dbReference type="ARBA" id="ARBA00017144"/>
    </source>
</evidence>
<dbReference type="InterPro" id="IPR018095">
    <property type="entry name" value="Thymidylate_kin_CS"/>
</dbReference>
<comment type="similarity">
    <text evidence="1 11">Belongs to the thymidylate kinase family.</text>
</comment>
<feature type="transmembrane region" description="Helical" evidence="13">
    <location>
        <begin position="341"/>
        <end position="362"/>
    </location>
</feature>
<keyword evidence="16" id="KW-1185">Reference proteome</keyword>
<feature type="transmembrane region" description="Helical" evidence="13">
    <location>
        <begin position="374"/>
        <end position="392"/>
    </location>
</feature>
<comment type="function">
    <text evidence="10 11">Phosphorylation of dTMP to form dTDP in both de novo and salvage pathways of dTTP synthesis.</text>
</comment>
<comment type="caution">
    <text evidence="15">The sequence shown here is derived from an EMBL/GenBank/DDBJ whole genome shotgun (WGS) entry which is preliminary data.</text>
</comment>
<keyword evidence="6 11" id="KW-0547">Nucleotide-binding</keyword>
<feature type="compositionally biased region" description="Low complexity" evidence="12">
    <location>
        <begin position="884"/>
        <end position="900"/>
    </location>
</feature>
<evidence type="ECO:0000256" key="2">
    <source>
        <dbReference type="ARBA" id="ARBA00012980"/>
    </source>
</evidence>
<dbReference type="GO" id="GO:0006235">
    <property type="term" value="P:dTTP biosynthetic process"/>
    <property type="evidence" value="ECO:0007669"/>
    <property type="project" value="UniProtKB-UniRule"/>
</dbReference>
<dbReference type="EC" id="2.7.4.9" evidence="2 11"/>
<dbReference type="Proteomes" id="UP000419138">
    <property type="component" value="Unassembled WGS sequence"/>
</dbReference>
<evidence type="ECO:0000256" key="1">
    <source>
        <dbReference type="ARBA" id="ARBA00009776"/>
    </source>
</evidence>
<sequence>MTRSEQPAEPQAVVSPVSETLPGSDDSADALAADSRERALRALLRAPSLRRLWNARVVGGVGDALAVLVLLLLTLQAAVSEGSFGDGYRGAALSVAAVLGARALATVLFGVVLLGPLTTLTSPKGPLDRRWTMIGADVLRLALLVVAPLWLDWTPADAAVILLATVFALGAAERVWAIAAEGAAPALVPAPPLEGAAVRPLPDHLDALRRLWLRTGFAVVPVAAAVLLVATLVGRLLSTGSEWFSLHQAALGSYVAAGLFAASVSVLYFIVLPGSTTPRPRSPFEGLRRPAAGPESGKDGPDKGRTGGVPFFVLACAAVAGAISAAAAVSVLHAVDLGGGPAAFALLVLALTGGTGLGIRHAESVLPSLSRRRLLALALAVTGIALLAMGLVPDTATVLFIALLAGFSAGVAANTGHALIDQESEAPRRARLTEHLQAVVRVAIALGALAAPLLAAAIGPHRLAGGDFVFAHGGAAFTLMLAGALLLPVAAVVRARTDDRSGVPLRRDLGEALRRGADPAQAVAPTGFFIALEGGDGAGKSTQAEALAEWIRNKGHEVVVTREPGATPVGKRLRSILLDVSSAGLSNRAEALLYAADRAEHVGSVVRPALERGAVVISDRYIDSSVAYQGAGRDLAPTEIARISRWATDGLVPHLTVLLDVSPETARERFPEAPDRLESEPAEFHQRVRAGFLTLAASDPGRYLVVDAGQEPEAVTTVVRHRLDQMLPLSAAEVRAREEARRKAEEEIRRKAEEEAARKAEEERLERERQEQLAKLRAEEEARRKAEEEAARQREAERLAEEARQRAEEERRKAEEERRRREAEEKARQEEQDRLRRLAEEQARLRAEAEERRLEKQRKAEEALLRAEEARRAAAEAAAARAAAEAEVSANEVTVPTPVVRPEDLRGGAPEGAAPDDEVTVSTPVVRPDDETQQVPRVRPEQESGPAPSASGAGAGNRAPSWADSGAADETAVLPPVRDGRDGGDTGDGRDGRDGRTAGSASAEETAVLPPVREERPVDRVPPGFFRDGGDERDGRDASGGRDGESRQLGPDDRTRELPQVDPDTGRPRRRSDWAEETPLDDLPTLADELLGPHDKDGKGRRGGR</sequence>
<keyword evidence="5 11" id="KW-0545">Nucleotide biosynthesis</keyword>
<evidence type="ECO:0000256" key="7">
    <source>
        <dbReference type="ARBA" id="ARBA00022777"/>
    </source>
</evidence>
<feature type="region of interest" description="Disordered" evidence="12">
    <location>
        <begin position="779"/>
        <end position="835"/>
    </location>
</feature>
<feature type="transmembrane region" description="Helical" evidence="13">
    <location>
        <begin position="253"/>
        <end position="272"/>
    </location>
</feature>
<feature type="transmembrane region" description="Helical" evidence="13">
    <location>
        <begin position="470"/>
        <end position="493"/>
    </location>
</feature>
<evidence type="ECO:0000256" key="11">
    <source>
        <dbReference type="HAMAP-Rule" id="MF_00165"/>
    </source>
</evidence>
<dbReference type="PANTHER" id="PTHR10344:SF4">
    <property type="entry name" value="UMP-CMP KINASE 2, MITOCHONDRIAL"/>
    <property type="match status" value="1"/>
</dbReference>
<dbReference type="SUPFAM" id="SSF103473">
    <property type="entry name" value="MFS general substrate transporter"/>
    <property type="match status" value="1"/>
</dbReference>
<dbReference type="OrthoDB" id="9774907at2"/>
<dbReference type="InterPro" id="IPR036259">
    <property type="entry name" value="MFS_trans_sf"/>
</dbReference>
<keyword evidence="7 11" id="KW-0418">Kinase</keyword>